<evidence type="ECO:0000313" key="2">
    <source>
        <dbReference type="Proteomes" id="UP000218334"/>
    </source>
</evidence>
<gene>
    <name evidence="1" type="ORF">ARMSODRAFT_1017961</name>
</gene>
<name>A0A2H3BHT3_9AGAR</name>
<protein>
    <submittedName>
        <fullName evidence="1">Uncharacterized protein</fullName>
    </submittedName>
</protein>
<proteinExistence type="predicted"/>
<reference evidence="2" key="1">
    <citation type="journal article" date="2017" name="Nat. Ecol. Evol.">
        <title>Genome expansion and lineage-specific genetic innovations in the forest pathogenic fungi Armillaria.</title>
        <authorList>
            <person name="Sipos G."/>
            <person name="Prasanna A.N."/>
            <person name="Walter M.C."/>
            <person name="O'Connor E."/>
            <person name="Balint B."/>
            <person name="Krizsan K."/>
            <person name="Kiss B."/>
            <person name="Hess J."/>
            <person name="Varga T."/>
            <person name="Slot J."/>
            <person name="Riley R."/>
            <person name="Boka B."/>
            <person name="Rigling D."/>
            <person name="Barry K."/>
            <person name="Lee J."/>
            <person name="Mihaltcheva S."/>
            <person name="LaButti K."/>
            <person name="Lipzen A."/>
            <person name="Waldron R."/>
            <person name="Moloney N.M."/>
            <person name="Sperisen C."/>
            <person name="Kredics L."/>
            <person name="Vagvoelgyi C."/>
            <person name="Patrignani A."/>
            <person name="Fitzpatrick D."/>
            <person name="Nagy I."/>
            <person name="Doyle S."/>
            <person name="Anderson J.B."/>
            <person name="Grigoriev I.V."/>
            <person name="Gueldener U."/>
            <person name="Muensterkoetter M."/>
            <person name="Nagy L.G."/>
        </authorList>
    </citation>
    <scope>NUCLEOTIDE SEQUENCE [LARGE SCALE GENOMIC DNA]</scope>
    <source>
        <strain evidence="2">28-4</strain>
    </source>
</reference>
<dbReference type="AlphaFoldDB" id="A0A2H3BHT3"/>
<organism evidence="1 2">
    <name type="scientific">Armillaria solidipes</name>
    <dbReference type="NCBI Taxonomy" id="1076256"/>
    <lineage>
        <taxon>Eukaryota</taxon>
        <taxon>Fungi</taxon>
        <taxon>Dikarya</taxon>
        <taxon>Basidiomycota</taxon>
        <taxon>Agaricomycotina</taxon>
        <taxon>Agaricomycetes</taxon>
        <taxon>Agaricomycetidae</taxon>
        <taxon>Agaricales</taxon>
        <taxon>Marasmiineae</taxon>
        <taxon>Physalacriaceae</taxon>
        <taxon>Armillaria</taxon>
    </lineage>
</organism>
<accession>A0A2H3BHT3</accession>
<keyword evidence="2" id="KW-1185">Reference proteome</keyword>
<dbReference type="Proteomes" id="UP000218334">
    <property type="component" value="Unassembled WGS sequence"/>
</dbReference>
<sequence>MATIWQWLYTHERGPARQVVAVSPIGVLCPLATNNQVEGRLKRCIREGVRVGDGMGWPAVRGATVEFRERVPKKGHQNNLMSEPPPDLNNVCFLGTRYQLYPVEPPCFPNGDCLHDKHSRQTQRTEGVFAVLIAYISLHPHPHPSLYSADYAAAFEDM</sequence>
<evidence type="ECO:0000313" key="1">
    <source>
        <dbReference type="EMBL" id="PBK70415.1"/>
    </source>
</evidence>
<dbReference type="EMBL" id="KZ293426">
    <property type="protein sequence ID" value="PBK70415.1"/>
    <property type="molecule type" value="Genomic_DNA"/>
</dbReference>